<dbReference type="Proteomes" id="UP000001400">
    <property type="component" value="Chromosome"/>
</dbReference>
<reference evidence="2" key="1">
    <citation type="submission" date="2010-02" db="EMBL/GenBank/DDBJ databases">
        <title>Complete sequence of Aciduliprofundum boonei T469.</title>
        <authorList>
            <consortium name="US DOE Joint Genome Institute"/>
            <person name="Lucas S."/>
            <person name="Copeland A."/>
            <person name="Lapidus A."/>
            <person name="Cheng J.-F."/>
            <person name="Bruce D."/>
            <person name="Goodwin L."/>
            <person name="Pitluck S."/>
            <person name="Saunders E."/>
            <person name="Detter J.C."/>
            <person name="Han C."/>
            <person name="Tapia R."/>
            <person name="Land M."/>
            <person name="Hauser L."/>
            <person name="Kyrpides N."/>
            <person name="Mikhailova N."/>
            <person name="Flores G."/>
            <person name="Reysenbach A.-L."/>
            <person name="Woyke T."/>
        </authorList>
    </citation>
    <scope>NUCLEOTIDE SEQUENCE</scope>
    <source>
        <strain evidence="2">T469</strain>
    </source>
</reference>
<dbReference type="EMBL" id="CP001941">
    <property type="protein sequence ID" value="ADD08628.1"/>
    <property type="molecule type" value="Genomic_DNA"/>
</dbReference>
<dbReference type="AlphaFoldDB" id="B5IAL3"/>
<dbReference type="eggNOG" id="arCOG00001">
    <property type="taxonomic scope" value="Archaea"/>
</dbReference>
<evidence type="ECO:0000259" key="1">
    <source>
        <dbReference type="Pfam" id="PF03551"/>
    </source>
</evidence>
<dbReference type="InterPro" id="IPR036388">
    <property type="entry name" value="WH-like_DNA-bd_sf"/>
</dbReference>
<name>B5IAL3_ACIB4</name>
<dbReference type="OrthoDB" id="56053at2157"/>
<proteinExistence type="predicted"/>
<dbReference type="KEGG" id="abi:Aboo_0819"/>
<dbReference type="Pfam" id="PF03551">
    <property type="entry name" value="PadR"/>
    <property type="match status" value="1"/>
</dbReference>
<dbReference type="InterPro" id="IPR005149">
    <property type="entry name" value="Tscrpt_reg_PadR_N"/>
</dbReference>
<feature type="domain" description="Transcription regulator PadR N-terminal" evidence="1">
    <location>
        <begin position="43"/>
        <end position="118"/>
    </location>
</feature>
<gene>
    <name evidence="2" type="ordered locus">Aboo_0819</name>
</gene>
<sequence length="138" mass="15999">MQLKEKNLYKGIIYLTLLGIGESMGIRDKVNRELRSGLYTLFILKSVDALGKTYGYEIIKYIERKSDGRIKMKDATVYPVLRYLDRHKILKSFWATTGSGVPRKYYALTDEGKKLLKELIDDYRVLEKLAKNILEVGE</sequence>
<dbReference type="SUPFAM" id="SSF46785">
    <property type="entry name" value="Winged helix' DNA-binding domain"/>
    <property type="match status" value="1"/>
</dbReference>
<accession>B5IAL3</accession>
<protein>
    <submittedName>
        <fullName evidence="2">Transcriptional regulator, PadR-like family</fullName>
    </submittedName>
</protein>
<dbReference type="PANTHER" id="PTHR33169">
    <property type="entry name" value="PADR-FAMILY TRANSCRIPTIONAL REGULATOR"/>
    <property type="match status" value="1"/>
</dbReference>
<keyword evidence="3" id="KW-1185">Reference proteome</keyword>
<dbReference type="InterPro" id="IPR052509">
    <property type="entry name" value="Metal_resp_DNA-bind_regulator"/>
</dbReference>
<evidence type="ECO:0000313" key="2">
    <source>
        <dbReference type="EMBL" id="ADD08628.1"/>
    </source>
</evidence>
<dbReference type="STRING" id="439481.Aboo_0819"/>
<evidence type="ECO:0000313" key="3">
    <source>
        <dbReference type="Proteomes" id="UP000001400"/>
    </source>
</evidence>
<dbReference type="Gene3D" id="1.10.10.10">
    <property type="entry name" value="Winged helix-like DNA-binding domain superfamily/Winged helix DNA-binding domain"/>
    <property type="match status" value="1"/>
</dbReference>
<dbReference type="PANTHER" id="PTHR33169:SF14">
    <property type="entry name" value="TRANSCRIPTIONAL REGULATOR RV3488"/>
    <property type="match status" value="1"/>
</dbReference>
<organism evidence="2 3">
    <name type="scientific">Aciduliprofundum boonei (strain DSM 19572 / T469)</name>
    <dbReference type="NCBI Taxonomy" id="439481"/>
    <lineage>
        <taxon>Archaea</taxon>
        <taxon>Methanobacteriati</taxon>
        <taxon>Thermoplasmatota</taxon>
        <taxon>DHVE2 group</taxon>
        <taxon>Candidatus Aciduliprofundum</taxon>
    </lineage>
</organism>
<dbReference type="HOGENOM" id="CLU_063440_3_3_2"/>
<dbReference type="InterPro" id="IPR036390">
    <property type="entry name" value="WH_DNA-bd_sf"/>
</dbReference>